<evidence type="ECO:0000313" key="1">
    <source>
        <dbReference type="EMBL" id="MEV0706267.1"/>
    </source>
</evidence>
<dbReference type="SUPFAM" id="SSF56399">
    <property type="entry name" value="ADP-ribosylation"/>
    <property type="match status" value="1"/>
</dbReference>
<comment type="caution">
    <text evidence="1">The sequence shown here is derived from an EMBL/GenBank/DDBJ whole genome shotgun (WGS) entry which is preliminary data.</text>
</comment>
<gene>
    <name evidence="1" type="ORF">AB0I48_01755</name>
</gene>
<sequence length="182" mass="20928">MPTYFHLNRGRPLTRGAVLGLDDHPATRSAFPSGVSPHGRRYLTGHFRVDVVDRTGITHVVADRDTGLELLWDWVRLNRYPSAPSRFQSIFAFETREDVTEFVTRYGGYDAGLWLVETDVEGFRADMSLMRAGPMQNCLRWADMYWSQQPHPRSGREAEFFGRTLWEVLLTPPVTVLTRVEL</sequence>
<keyword evidence="2" id="KW-1185">Reference proteome</keyword>
<dbReference type="Proteomes" id="UP001551695">
    <property type="component" value="Unassembled WGS sequence"/>
</dbReference>
<protein>
    <submittedName>
        <fullName evidence="1">Uncharacterized protein</fullName>
    </submittedName>
</protein>
<name>A0ABV3FLH6_9NOCA</name>
<accession>A0ABV3FLH6</accession>
<reference evidence="1 2" key="1">
    <citation type="submission" date="2024-06" db="EMBL/GenBank/DDBJ databases">
        <title>The Natural Products Discovery Center: Release of the First 8490 Sequenced Strains for Exploring Actinobacteria Biosynthetic Diversity.</title>
        <authorList>
            <person name="Kalkreuter E."/>
            <person name="Kautsar S.A."/>
            <person name="Yang D."/>
            <person name="Bader C.D."/>
            <person name="Teijaro C.N."/>
            <person name="Fluegel L."/>
            <person name="Davis C.M."/>
            <person name="Simpson J.R."/>
            <person name="Lauterbach L."/>
            <person name="Steele A.D."/>
            <person name="Gui C."/>
            <person name="Meng S."/>
            <person name="Li G."/>
            <person name="Viehrig K."/>
            <person name="Ye F."/>
            <person name="Su P."/>
            <person name="Kiefer A.F."/>
            <person name="Nichols A."/>
            <person name="Cepeda A.J."/>
            <person name="Yan W."/>
            <person name="Fan B."/>
            <person name="Jiang Y."/>
            <person name="Adhikari A."/>
            <person name="Zheng C.-J."/>
            <person name="Schuster L."/>
            <person name="Cowan T.M."/>
            <person name="Smanski M.J."/>
            <person name="Chevrette M.G."/>
            <person name="De Carvalho L.P.S."/>
            <person name="Shen B."/>
        </authorList>
    </citation>
    <scope>NUCLEOTIDE SEQUENCE [LARGE SCALE GENOMIC DNA]</scope>
    <source>
        <strain evidence="1 2">NPDC050403</strain>
    </source>
</reference>
<proteinExistence type="predicted"/>
<dbReference type="EMBL" id="JBFAKC010000001">
    <property type="protein sequence ID" value="MEV0706267.1"/>
    <property type="molecule type" value="Genomic_DNA"/>
</dbReference>
<evidence type="ECO:0000313" key="2">
    <source>
        <dbReference type="Proteomes" id="UP001551695"/>
    </source>
</evidence>
<organism evidence="1 2">
    <name type="scientific">Nocardia aurea</name>
    <dbReference type="NCBI Taxonomy" id="2144174"/>
    <lineage>
        <taxon>Bacteria</taxon>
        <taxon>Bacillati</taxon>
        <taxon>Actinomycetota</taxon>
        <taxon>Actinomycetes</taxon>
        <taxon>Mycobacteriales</taxon>
        <taxon>Nocardiaceae</taxon>
        <taxon>Nocardia</taxon>
    </lineage>
</organism>
<dbReference type="RefSeq" id="WP_109523792.1">
    <property type="nucleotide sequence ID" value="NZ_JBEXKW010000004.1"/>
</dbReference>